<reference evidence="3" key="1">
    <citation type="submission" date="2024-07" db="EMBL/GenBank/DDBJ databases">
        <title>Two chromosome-level genome assemblies of Korean endemic species Abeliophyllum distichum and Forsythia ovata (Oleaceae).</title>
        <authorList>
            <person name="Jang H."/>
        </authorList>
    </citation>
    <scope>NUCLEOTIDE SEQUENCE [LARGE SCALE GENOMIC DNA]</scope>
</reference>
<dbReference type="InterPro" id="IPR013187">
    <property type="entry name" value="F-box-assoc_dom_typ3"/>
</dbReference>
<organism evidence="2 3">
    <name type="scientific">Forsythia ovata</name>
    <dbReference type="NCBI Taxonomy" id="205694"/>
    <lineage>
        <taxon>Eukaryota</taxon>
        <taxon>Viridiplantae</taxon>
        <taxon>Streptophyta</taxon>
        <taxon>Embryophyta</taxon>
        <taxon>Tracheophyta</taxon>
        <taxon>Spermatophyta</taxon>
        <taxon>Magnoliopsida</taxon>
        <taxon>eudicotyledons</taxon>
        <taxon>Gunneridae</taxon>
        <taxon>Pentapetalae</taxon>
        <taxon>asterids</taxon>
        <taxon>lamiids</taxon>
        <taxon>Lamiales</taxon>
        <taxon>Oleaceae</taxon>
        <taxon>Forsythieae</taxon>
        <taxon>Forsythia</taxon>
    </lineage>
</organism>
<dbReference type="AlphaFoldDB" id="A0ABD1QP32"/>
<protein>
    <recommendedName>
        <fullName evidence="1">F-box associated beta-propeller type 3 domain-containing protein</fullName>
    </recommendedName>
</protein>
<comment type="caution">
    <text evidence="2">The sequence shown here is derived from an EMBL/GenBank/DDBJ whole genome shotgun (WGS) entry which is preliminary data.</text>
</comment>
<dbReference type="PANTHER" id="PTHR31672">
    <property type="entry name" value="BNACNNG10540D PROTEIN"/>
    <property type="match status" value="1"/>
</dbReference>
<feature type="domain" description="F-box associated beta-propeller type 3" evidence="1">
    <location>
        <begin position="24"/>
        <end position="280"/>
    </location>
</feature>
<dbReference type="Proteomes" id="UP001604277">
    <property type="component" value="Unassembled WGS sequence"/>
</dbReference>
<evidence type="ECO:0000259" key="1">
    <source>
        <dbReference type="Pfam" id="PF08268"/>
    </source>
</evidence>
<keyword evidence="3" id="KW-1185">Reference proteome</keyword>
<dbReference type="InterPro" id="IPR050796">
    <property type="entry name" value="SCF_F-box_component"/>
</dbReference>
<dbReference type="InterPro" id="IPR017451">
    <property type="entry name" value="F-box-assoc_interact_dom"/>
</dbReference>
<proteinExistence type="predicted"/>
<dbReference type="Pfam" id="PF08268">
    <property type="entry name" value="FBA_3"/>
    <property type="match status" value="1"/>
</dbReference>
<dbReference type="EMBL" id="JBFOLJ010000014">
    <property type="protein sequence ID" value="KAL2477978.1"/>
    <property type="molecule type" value="Genomic_DNA"/>
</dbReference>
<evidence type="ECO:0000313" key="3">
    <source>
        <dbReference type="Proteomes" id="UP001604277"/>
    </source>
</evidence>
<name>A0ABD1QP32_9LAMI</name>
<sequence>MPSCGISLPLRENSLFLEIKDAEFEVRHLKRKFPGTLLDSCRGLLLFYLPDPCEATLCVCNPITMQTEILPAPFEIHRGAFRFCRIVYISQTEEYKVICLYYDNKPLNWDVWTLGIDKEWRRLFAPTYEFEDVLSCVSVGEVVYVALYQSTILAINLFTENTRFLQLPGENFTVPYLLVNMKNSLCFVVKQGANVCIWMLKDWEECELVKVYEMKDIFQGMDIPSDCFFSIGWLENNWLFIFKRMVSNPTQRTILMAYEVNTGKKRCLSVSDGIPSQSFQIHSNTLVTW</sequence>
<dbReference type="NCBIfam" id="TIGR01640">
    <property type="entry name" value="F_box_assoc_1"/>
    <property type="match status" value="1"/>
</dbReference>
<evidence type="ECO:0000313" key="2">
    <source>
        <dbReference type="EMBL" id="KAL2477978.1"/>
    </source>
</evidence>
<dbReference type="PANTHER" id="PTHR31672:SF13">
    <property type="entry name" value="F-BOX PROTEIN CPR30-LIKE"/>
    <property type="match status" value="1"/>
</dbReference>
<gene>
    <name evidence="2" type="ORF">Fot_46992</name>
</gene>
<accession>A0ABD1QP32</accession>